<dbReference type="AlphaFoldDB" id="A0A8J2PMA9"/>
<gene>
    <name evidence="2" type="ORF">AFUS01_LOCUS29255</name>
</gene>
<sequence>MVFGIPFVNHVMRLIIFATAQTVVYLFLVPIILATITYRTYVAVVSKLFRPDLDSFVTGLDTSFLGNTPEESSTNVICCLVVNGNISEYRIREMFEERVIKLKDSKGDFVYKKLSQYWVRFYGYSFWKTDKSFNLSNHVRNYDYDNVITEKPTDEDKLKKAIEDILRTPWKSYQSHWELLVQYPFNRKSSSETIVPNQTLLIFR</sequence>
<keyword evidence="1" id="KW-0812">Transmembrane</keyword>
<dbReference type="EMBL" id="CAJVCH010429718">
    <property type="protein sequence ID" value="CAG7818774.1"/>
    <property type="molecule type" value="Genomic_DNA"/>
</dbReference>
<comment type="caution">
    <text evidence="2">The sequence shown here is derived from an EMBL/GenBank/DDBJ whole genome shotgun (WGS) entry which is preliminary data.</text>
</comment>
<dbReference type="Proteomes" id="UP000708208">
    <property type="component" value="Unassembled WGS sequence"/>
</dbReference>
<keyword evidence="1" id="KW-0472">Membrane</keyword>
<accession>A0A8J2PMA9</accession>
<reference evidence="2" key="1">
    <citation type="submission" date="2021-06" db="EMBL/GenBank/DDBJ databases">
        <authorList>
            <person name="Hodson N. C."/>
            <person name="Mongue J. A."/>
            <person name="Jaron S. K."/>
        </authorList>
    </citation>
    <scope>NUCLEOTIDE SEQUENCE</scope>
</reference>
<keyword evidence="3" id="KW-1185">Reference proteome</keyword>
<evidence type="ECO:0000313" key="2">
    <source>
        <dbReference type="EMBL" id="CAG7818774.1"/>
    </source>
</evidence>
<evidence type="ECO:0000313" key="3">
    <source>
        <dbReference type="Proteomes" id="UP000708208"/>
    </source>
</evidence>
<feature type="non-terminal residue" evidence="2">
    <location>
        <position position="204"/>
    </location>
</feature>
<evidence type="ECO:0000256" key="1">
    <source>
        <dbReference type="SAM" id="Phobius"/>
    </source>
</evidence>
<feature type="transmembrane region" description="Helical" evidence="1">
    <location>
        <begin position="12"/>
        <end position="38"/>
    </location>
</feature>
<organism evidence="2 3">
    <name type="scientific">Allacma fusca</name>
    <dbReference type="NCBI Taxonomy" id="39272"/>
    <lineage>
        <taxon>Eukaryota</taxon>
        <taxon>Metazoa</taxon>
        <taxon>Ecdysozoa</taxon>
        <taxon>Arthropoda</taxon>
        <taxon>Hexapoda</taxon>
        <taxon>Collembola</taxon>
        <taxon>Symphypleona</taxon>
        <taxon>Sminthuridae</taxon>
        <taxon>Allacma</taxon>
    </lineage>
</organism>
<proteinExistence type="predicted"/>
<keyword evidence="1" id="KW-1133">Transmembrane helix</keyword>
<name>A0A8J2PMA9_9HEXA</name>
<protein>
    <submittedName>
        <fullName evidence="2">Uncharacterized protein</fullName>
    </submittedName>
</protein>